<dbReference type="Proteomes" id="UP001139516">
    <property type="component" value="Unassembled WGS sequence"/>
</dbReference>
<name>A0A9X1YEB1_9PROT</name>
<sequence>MSNLPDGMNLADVGGPYEPPLSPQEAQRRKTMAAGQRWAAQANRVADLLDRFPHEWPPSAETERYFAIMARQFEGIAAGLESTFFMRDRPLGQRDMFKPALPAAVGIAR</sequence>
<comment type="caution">
    <text evidence="2">The sequence shown here is derived from an EMBL/GenBank/DDBJ whole genome shotgun (WGS) entry which is preliminary data.</text>
</comment>
<dbReference type="AlphaFoldDB" id="A0A9X1YEB1"/>
<dbReference type="EMBL" id="JALPRX010000184">
    <property type="protein sequence ID" value="MCK8788125.1"/>
    <property type="molecule type" value="Genomic_DNA"/>
</dbReference>
<evidence type="ECO:0000313" key="2">
    <source>
        <dbReference type="EMBL" id="MCK8788125.1"/>
    </source>
</evidence>
<evidence type="ECO:0000256" key="1">
    <source>
        <dbReference type="SAM" id="MobiDB-lite"/>
    </source>
</evidence>
<proteinExistence type="predicted"/>
<organism evidence="2 3">
    <name type="scientific">Roseomonas acroporae</name>
    <dbReference type="NCBI Taxonomy" id="2937791"/>
    <lineage>
        <taxon>Bacteria</taxon>
        <taxon>Pseudomonadati</taxon>
        <taxon>Pseudomonadota</taxon>
        <taxon>Alphaproteobacteria</taxon>
        <taxon>Acetobacterales</taxon>
        <taxon>Roseomonadaceae</taxon>
        <taxon>Roseomonas</taxon>
    </lineage>
</organism>
<evidence type="ECO:0000313" key="3">
    <source>
        <dbReference type="Proteomes" id="UP001139516"/>
    </source>
</evidence>
<protein>
    <submittedName>
        <fullName evidence="2">Uncharacterized protein</fullName>
    </submittedName>
</protein>
<keyword evidence="3" id="KW-1185">Reference proteome</keyword>
<accession>A0A9X1YEB1</accession>
<feature type="region of interest" description="Disordered" evidence="1">
    <location>
        <begin position="1"/>
        <end position="27"/>
    </location>
</feature>
<reference evidence="2" key="1">
    <citation type="submission" date="2022-04" db="EMBL/GenBank/DDBJ databases">
        <title>Roseomonas acroporae sp. nov., isolated from coral Acropora digitifera.</title>
        <authorList>
            <person name="Sun H."/>
        </authorList>
    </citation>
    <scope>NUCLEOTIDE SEQUENCE</scope>
    <source>
        <strain evidence="2">NAR14</strain>
    </source>
</reference>
<gene>
    <name evidence="2" type="ORF">M0638_27600</name>
</gene>
<dbReference type="RefSeq" id="WP_248670167.1">
    <property type="nucleotide sequence ID" value="NZ_JALPRX010000184.1"/>
</dbReference>